<gene>
    <name evidence="1" type="ORF">S03H2_10229</name>
</gene>
<reference evidence="1" key="1">
    <citation type="journal article" date="2014" name="Front. Microbiol.">
        <title>High frequency of phylogenetically diverse reductive dehalogenase-homologous genes in deep subseafloor sedimentary metagenomes.</title>
        <authorList>
            <person name="Kawai M."/>
            <person name="Futagami T."/>
            <person name="Toyoda A."/>
            <person name="Takaki Y."/>
            <person name="Nishi S."/>
            <person name="Hori S."/>
            <person name="Arai W."/>
            <person name="Tsubouchi T."/>
            <person name="Morono Y."/>
            <person name="Uchiyama I."/>
            <person name="Ito T."/>
            <person name="Fujiyama A."/>
            <person name="Inagaki F."/>
            <person name="Takami H."/>
        </authorList>
    </citation>
    <scope>NUCLEOTIDE SEQUENCE</scope>
    <source>
        <strain evidence="1">Expedition CK06-06</strain>
    </source>
</reference>
<proteinExistence type="predicted"/>
<comment type="caution">
    <text evidence="1">The sequence shown here is derived from an EMBL/GenBank/DDBJ whole genome shotgun (WGS) entry which is preliminary data.</text>
</comment>
<accession>X1G7Y4</accession>
<dbReference type="AlphaFoldDB" id="X1G7Y4"/>
<dbReference type="EMBL" id="BARU01005275">
    <property type="protein sequence ID" value="GAH29128.1"/>
    <property type="molecule type" value="Genomic_DNA"/>
</dbReference>
<protein>
    <submittedName>
        <fullName evidence="1">Uncharacterized protein</fullName>
    </submittedName>
</protein>
<sequence length="148" mass="16847">MEPDRGVIAIAGQHVGAIVEDFSNLEKLINDKLNLSLEKEALFYEFIAEGTATTGKDPTRIVAKLLDGSRLQSEISKILGSSVTNFGLRLVERDRYVTDNQWFDFRIEPLVPKPNTTYHINVVYRHPIARIDFHLLLFLNPQSCKCFI</sequence>
<organism evidence="1">
    <name type="scientific">marine sediment metagenome</name>
    <dbReference type="NCBI Taxonomy" id="412755"/>
    <lineage>
        <taxon>unclassified sequences</taxon>
        <taxon>metagenomes</taxon>
        <taxon>ecological metagenomes</taxon>
    </lineage>
</organism>
<evidence type="ECO:0000313" key="1">
    <source>
        <dbReference type="EMBL" id="GAH29128.1"/>
    </source>
</evidence>
<name>X1G7Y4_9ZZZZ</name>